<name>A0A0S4LF67_9BACT</name>
<dbReference type="RefSeq" id="WP_090748791.1">
    <property type="nucleotide sequence ID" value="NZ_CZQA01000008.1"/>
</dbReference>
<organism evidence="2 3">
    <name type="scientific">Candidatus Nitrospira nitrosa</name>
    <dbReference type="NCBI Taxonomy" id="1742972"/>
    <lineage>
        <taxon>Bacteria</taxon>
        <taxon>Pseudomonadati</taxon>
        <taxon>Nitrospirota</taxon>
        <taxon>Nitrospiria</taxon>
        <taxon>Nitrospirales</taxon>
        <taxon>Nitrospiraceae</taxon>
        <taxon>Nitrospira</taxon>
    </lineage>
</organism>
<gene>
    <name evidence="2" type="ORF">COMA1_20709</name>
</gene>
<dbReference type="AlphaFoldDB" id="A0A0S4LF67"/>
<feature type="chain" id="PRO_5006623980" description="Outer membrane protein beta-barrel domain-containing protein" evidence="1">
    <location>
        <begin position="24"/>
        <end position="296"/>
    </location>
</feature>
<keyword evidence="1" id="KW-0732">Signal</keyword>
<feature type="signal peptide" evidence="1">
    <location>
        <begin position="1"/>
        <end position="23"/>
    </location>
</feature>
<evidence type="ECO:0000313" key="3">
    <source>
        <dbReference type="Proteomes" id="UP000199032"/>
    </source>
</evidence>
<evidence type="ECO:0000256" key="1">
    <source>
        <dbReference type="SAM" id="SignalP"/>
    </source>
</evidence>
<accession>A0A0S4LF67</accession>
<dbReference type="EMBL" id="CZQA01000008">
    <property type="protein sequence ID" value="CUS36227.1"/>
    <property type="molecule type" value="Genomic_DNA"/>
</dbReference>
<keyword evidence="3" id="KW-1185">Reference proteome</keyword>
<evidence type="ECO:0008006" key="4">
    <source>
        <dbReference type="Google" id="ProtNLM"/>
    </source>
</evidence>
<dbReference type="Proteomes" id="UP000199032">
    <property type="component" value="Unassembled WGS sequence"/>
</dbReference>
<dbReference type="InterPro" id="IPR011250">
    <property type="entry name" value="OMP/PagP_B-barrel"/>
</dbReference>
<dbReference type="OrthoDB" id="9784581at2"/>
<sequence>MKARMSAMICLLCALGVADLTRAEDPYSQRVADPYALSTDGIPNMSSGTLEPYMSFFAGVGIPFTRDATFTDGTSPTTVEDVDYVSKFSLGGNLGVWFPTRSKLAGFDLGIELSGFLWYPDVHCCQDNYNRDPATGAGTSTEISGLYIGPSFLVRYPLAISEAYPNGRWFPYVGIGVGMHQMAMRPGGAHGVTTYFALDNTRTNPITEQRNTTVGFHGVGGIKAHLFKYVAGFIEVKYVRAHHDGLLTDRFGASPIQSFPGPSDPADGFLIVNPYSSTIDTIFVHAGLSIHFDWKP</sequence>
<dbReference type="STRING" id="1742972.COMA1_20709"/>
<dbReference type="SUPFAM" id="SSF56925">
    <property type="entry name" value="OMPA-like"/>
    <property type="match status" value="1"/>
</dbReference>
<protein>
    <recommendedName>
        <fullName evidence="4">Outer membrane protein beta-barrel domain-containing protein</fullName>
    </recommendedName>
</protein>
<evidence type="ECO:0000313" key="2">
    <source>
        <dbReference type="EMBL" id="CUS36227.1"/>
    </source>
</evidence>
<proteinExistence type="predicted"/>
<reference evidence="2 3" key="1">
    <citation type="submission" date="2015-10" db="EMBL/GenBank/DDBJ databases">
        <authorList>
            <person name="Gilbert D.G."/>
        </authorList>
    </citation>
    <scope>NUCLEOTIDE SEQUENCE [LARGE SCALE GENOMIC DNA]</scope>
    <source>
        <strain evidence="2">COMA1</strain>
    </source>
</reference>